<dbReference type="Pfam" id="PF00790">
    <property type="entry name" value="VHS"/>
    <property type="match status" value="1"/>
</dbReference>
<dbReference type="SMART" id="SM00064">
    <property type="entry name" value="FYVE"/>
    <property type="match status" value="1"/>
</dbReference>
<feature type="region of interest" description="Disordered" evidence="14">
    <location>
        <begin position="285"/>
        <end position="313"/>
    </location>
</feature>
<protein>
    <recommendedName>
        <fullName evidence="5 12">Vacuolar protein sorting-associated protein 27</fullName>
    </recommendedName>
</protein>
<proteinExistence type="inferred from homology"/>
<evidence type="ECO:0000256" key="3">
    <source>
        <dbReference type="ARBA" id="ARBA00008597"/>
    </source>
</evidence>
<evidence type="ECO:0000313" key="17">
    <source>
        <dbReference type="EMBL" id="KAK0641053.1"/>
    </source>
</evidence>
<dbReference type="PANTHER" id="PTHR47794:SF1">
    <property type="entry name" value="VACUOLAR PROTEIN SORTING-ASSOCIATED PROTEIN 27"/>
    <property type="match status" value="1"/>
</dbReference>
<feature type="compositionally biased region" description="Low complexity" evidence="14">
    <location>
        <begin position="561"/>
        <end position="574"/>
    </location>
</feature>
<dbReference type="InterPro" id="IPR002014">
    <property type="entry name" value="VHS_dom"/>
</dbReference>
<dbReference type="Gene3D" id="1.20.5.1940">
    <property type="match status" value="1"/>
</dbReference>
<dbReference type="Gene3D" id="1.25.40.90">
    <property type="match status" value="1"/>
</dbReference>
<evidence type="ECO:0000256" key="10">
    <source>
        <dbReference type="ARBA" id="ARBA00022833"/>
    </source>
</evidence>
<feature type="compositionally biased region" description="Polar residues" evidence="14">
    <location>
        <begin position="476"/>
        <end position="487"/>
    </location>
</feature>
<dbReference type="Pfam" id="PF02809">
    <property type="entry name" value="UIM"/>
    <property type="match status" value="2"/>
</dbReference>
<keyword evidence="10" id="KW-0862">Zinc</keyword>
<evidence type="ECO:0000256" key="14">
    <source>
        <dbReference type="SAM" id="MobiDB-lite"/>
    </source>
</evidence>
<feature type="domain" description="VHS" evidence="16">
    <location>
        <begin position="26"/>
        <end position="150"/>
    </location>
</feature>
<accession>A0AA39XVJ4</accession>
<name>A0AA39XVJ4_9PEZI</name>
<dbReference type="PROSITE" id="PS50179">
    <property type="entry name" value="VHS"/>
    <property type="match status" value="1"/>
</dbReference>
<dbReference type="CDD" id="cd21385">
    <property type="entry name" value="GAT_Vps27"/>
    <property type="match status" value="1"/>
</dbReference>
<feature type="compositionally biased region" description="Polar residues" evidence="14">
    <location>
        <begin position="642"/>
        <end position="656"/>
    </location>
</feature>
<evidence type="ECO:0000256" key="4">
    <source>
        <dbReference type="ARBA" id="ARBA00011446"/>
    </source>
</evidence>
<dbReference type="GO" id="GO:0032266">
    <property type="term" value="F:phosphatidylinositol-3-phosphate binding"/>
    <property type="evidence" value="ECO:0007669"/>
    <property type="project" value="TreeGrafter"/>
</dbReference>
<sequence length="740" mass="81178">MMGWWSSGANTALDEQIEKATSSSLEDIALNLEISDVIRSKTVQPKEAMRSLKKRINHKNPNTQLSALNLTDTCVKNGGAHFLTEVASREFMESMVSLLKVVGPGAINSEVRAKILELIQSWASATEGRYDLSYIGEVYRTLQREGFQFPPRVAVTSSMIDSSAPPEWVDSDVCMRCRTAFTFTNRKHHCRNCGNCFDQQCSSKTYPLPHLGIMQAVRVDDGCYAKLSEKSQRGPGSGGNERSPTYPSFPAKPKGSTTMQPRSARIDDGFDEDLKRALAMSLEEVKHHSRGGGYVPQPTSAPSYSQPKVNGHSAPTFKAAEEEDDDLKAAIAASLADMEEQKKQHAAALKEQASNVGASSSATPFALPKNDYELTPVEAENINLFSTLVDRLQTQPPGTILREPQIQELYDSIGTLRPKLARTYGETMSKHDTLLDLHAKLSTVVRYYDRMLEERLSKAYSQHSIGGYNLPMPRQPTGSYPTLQPNAPSAAGPAESYYTGEQQQDYGQEYGRQAAHSYPQTAQQPPQQQYPAYDKRASLVGQPNGQYPPQQMPQRTGSWGSAPPAQAPQYQQQPSYPPNEPTPPQPNRLPQTPGQAQLSTPSAPDATGTTPTTDPNASFYFNSQPQQQPQKPAASAPDSSPYPNLSQPMHSYQPSLPQTPASVAAQPSQPPQSHQAAPQQPQQPYWQHPAAQQTTLPPVWQQQQSTPPAAAYPGYNQEAFPSAPQHAPKQPVVEESLIDL</sequence>
<feature type="region of interest" description="Disordered" evidence="14">
    <location>
        <begin position="510"/>
        <end position="740"/>
    </location>
</feature>
<dbReference type="SUPFAM" id="SSF48464">
    <property type="entry name" value="ENTH/VHS domain"/>
    <property type="match status" value="1"/>
</dbReference>
<comment type="caution">
    <text evidence="17">The sequence shown here is derived from an EMBL/GenBank/DDBJ whole genome shotgun (WGS) entry which is preliminary data.</text>
</comment>
<evidence type="ECO:0000256" key="7">
    <source>
        <dbReference type="ARBA" id="ARBA00022737"/>
    </source>
</evidence>
<evidence type="ECO:0000313" key="18">
    <source>
        <dbReference type="Proteomes" id="UP001174936"/>
    </source>
</evidence>
<gene>
    <name evidence="17" type="ORF">B0T16DRAFT_430980</name>
</gene>
<dbReference type="InterPro" id="IPR000306">
    <property type="entry name" value="Znf_FYVE"/>
</dbReference>
<dbReference type="SMART" id="SM00726">
    <property type="entry name" value="UIM"/>
    <property type="match status" value="2"/>
</dbReference>
<comment type="similarity">
    <text evidence="3 12">Belongs to the VPS27 family.</text>
</comment>
<dbReference type="GO" id="GO:0008270">
    <property type="term" value="F:zinc ion binding"/>
    <property type="evidence" value="ECO:0007669"/>
    <property type="project" value="UniProtKB-KW"/>
</dbReference>
<dbReference type="Pfam" id="PF21356">
    <property type="entry name" value="Vps27_GAT-like"/>
    <property type="match status" value="1"/>
</dbReference>
<evidence type="ECO:0000256" key="9">
    <source>
        <dbReference type="ARBA" id="ARBA00022771"/>
    </source>
</evidence>
<feature type="region of interest" description="Disordered" evidence="14">
    <location>
        <begin position="464"/>
        <end position="498"/>
    </location>
</feature>
<comment type="function">
    <text evidence="1 12">Component of the ESCRT-0 complex which is the sorting receptor for ubiquitinated cargo proteins at the multivesicular body (MVB) and recruits ESCRT-I to the MVB outer membrane.</text>
</comment>
<evidence type="ECO:0000256" key="2">
    <source>
        <dbReference type="ARBA" id="ARBA00004125"/>
    </source>
</evidence>
<dbReference type="InterPro" id="IPR013083">
    <property type="entry name" value="Znf_RING/FYVE/PHD"/>
</dbReference>
<dbReference type="PROSITE" id="PS50178">
    <property type="entry name" value="ZF_FYVE"/>
    <property type="match status" value="1"/>
</dbReference>
<evidence type="ECO:0000256" key="6">
    <source>
        <dbReference type="ARBA" id="ARBA00022723"/>
    </source>
</evidence>
<evidence type="ECO:0000256" key="13">
    <source>
        <dbReference type="PROSITE-ProRule" id="PRU00091"/>
    </source>
</evidence>
<dbReference type="GO" id="GO:0010008">
    <property type="term" value="C:endosome membrane"/>
    <property type="evidence" value="ECO:0007669"/>
    <property type="project" value="UniProtKB-SubCell"/>
</dbReference>
<evidence type="ECO:0000259" key="16">
    <source>
        <dbReference type="PROSITE" id="PS50179"/>
    </source>
</evidence>
<feature type="compositionally biased region" description="Low complexity" evidence="14">
    <location>
        <begin position="518"/>
        <end position="532"/>
    </location>
</feature>
<dbReference type="GO" id="GO:0033565">
    <property type="term" value="C:ESCRT-0 complex"/>
    <property type="evidence" value="ECO:0007669"/>
    <property type="project" value="TreeGrafter"/>
</dbReference>
<dbReference type="Gene3D" id="3.30.40.10">
    <property type="entry name" value="Zinc/RING finger domain, C3HC4 (zinc finger)"/>
    <property type="match status" value="1"/>
</dbReference>
<feature type="compositionally biased region" description="Low complexity" evidence="14">
    <location>
        <begin position="658"/>
        <end position="693"/>
    </location>
</feature>
<feature type="compositionally biased region" description="Polar residues" evidence="14">
    <location>
        <begin position="541"/>
        <end position="559"/>
    </location>
</feature>
<dbReference type="EMBL" id="JAULSV010000006">
    <property type="protein sequence ID" value="KAK0641053.1"/>
    <property type="molecule type" value="Genomic_DNA"/>
</dbReference>
<feature type="domain" description="FYVE-type" evidence="15">
    <location>
        <begin position="168"/>
        <end position="228"/>
    </location>
</feature>
<dbReference type="Proteomes" id="UP001174936">
    <property type="component" value="Unassembled WGS sequence"/>
</dbReference>
<dbReference type="GO" id="GO:0006623">
    <property type="term" value="P:protein targeting to vacuole"/>
    <property type="evidence" value="ECO:0007669"/>
    <property type="project" value="TreeGrafter"/>
</dbReference>
<dbReference type="InterPro" id="IPR017073">
    <property type="entry name" value="HGS/VPS27"/>
</dbReference>
<dbReference type="FunFam" id="1.25.40.90:FF:000031">
    <property type="entry name" value="Vacuolar protein sorting-associated protein 27"/>
    <property type="match status" value="1"/>
</dbReference>
<evidence type="ECO:0000256" key="12">
    <source>
        <dbReference type="PIRNR" id="PIRNR036956"/>
    </source>
</evidence>
<dbReference type="Gene3D" id="6.10.140.100">
    <property type="match status" value="1"/>
</dbReference>
<keyword evidence="8 12" id="KW-0967">Endosome</keyword>
<keyword evidence="11 12" id="KW-0472">Membrane</keyword>
<feature type="region of interest" description="Disordered" evidence="14">
    <location>
        <begin position="228"/>
        <end position="266"/>
    </location>
</feature>
<keyword evidence="18" id="KW-1185">Reference proteome</keyword>
<dbReference type="PIRSF" id="PIRSF036956">
    <property type="entry name" value="Hrs_Vps27"/>
    <property type="match status" value="1"/>
</dbReference>
<feature type="compositionally biased region" description="Polar residues" evidence="14">
    <location>
        <begin position="297"/>
        <end position="308"/>
    </location>
</feature>
<evidence type="ECO:0000259" key="15">
    <source>
        <dbReference type="PROSITE" id="PS50178"/>
    </source>
</evidence>
<dbReference type="SMART" id="SM00288">
    <property type="entry name" value="VHS"/>
    <property type="match status" value="1"/>
</dbReference>
<dbReference type="InterPro" id="IPR003903">
    <property type="entry name" value="UIM_dom"/>
</dbReference>
<keyword evidence="6" id="KW-0479">Metal-binding</keyword>
<dbReference type="GO" id="GO:0043130">
    <property type="term" value="F:ubiquitin binding"/>
    <property type="evidence" value="ECO:0007669"/>
    <property type="project" value="InterPro"/>
</dbReference>
<dbReference type="InterPro" id="IPR008942">
    <property type="entry name" value="ENTH_VHS"/>
</dbReference>
<comment type="subunit">
    <text evidence="4 12">Component of the ESCRT-0 complex composed of HSE1 and VPS27.</text>
</comment>
<feature type="compositionally biased region" description="Low complexity" evidence="14">
    <location>
        <begin position="623"/>
        <end position="641"/>
    </location>
</feature>
<dbReference type="CDD" id="cd15735">
    <property type="entry name" value="FYVE_spVPS27p_like"/>
    <property type="match status" value="1"/>
</dbReference>
<feature type="compositionally biased region" description="Low complexity" evidence="14">
    <location>
        <begin position="588"/>
        <end position="615"/>
    </location>
</feature>
<evidence type="ECO:0000256" key="1">
    <source>
        <dbReference type="ARBA" id="ARBA00003067"/>
    </source>
</evidence>
<comment type="subcellular location">
    <subcellularLocation>
        <location evidence="2 12">Endosome membrane</location>
        <topology evidence="2 12">Peripheral membrane protein</topology>
        <orientation evidence="2 12">Cytoplasmic side</orientation>
    </subcellularLocation>
</comment>
<dbReference type="SUPFAM" id="SSF57903">
    <property type="entry name" value="FYVE/PHD zinc finger"/>
    <property type="match status" value="1"/>
</dbReference>
<dbReference type="InterPro" id="IPR011011">
    <property type="entry name" value="Znf_FYVE_PHD"/>
</dbReference>
<dbReference type="FunFam" id="1.20.5.1940:FF:000001">
    <property type="entry name" value="Vacuolar protein sorting-associated protein 27"/>
    <property type="match status" value="1"/>
</dbReference>
<dbReference type="Pfam" id="PF01363">
    <property type="entry name" value="FYVE"/>
    <property type="match status" value="1"/>
</dbReference>
<keyword evidence="9 13" id="KW-0863">Zinc-finger</keyword>
<dbReference type="InterPro" id="IPR049425">
    <property type="entry name" value="Vps27_GAT-like"/>
</dbReference>
<organism evidence="17 18">
    <name type="scientific">Cercophora newfieldiana</name>
    <dbReference type="NCBI Taxonomy" id="92897"/>
    <lineage>
        <taxon>Eukaryota</taxon>
        <taxon>Fungi</taxon>
        <taxon>Dikarya</taxon>
        <taxon>Ascomycota</taxon>
        <taxon>Pezizomycotina</taxon>
        <taxon>Sordariomycetes</taxon>
        <taxon>Sordariomycetidae</taxon>
        <taxon>Sordariales</taxon>
        <taxon>Lasiosphaeriaceae</taxon>
        <taxon>Cercophora</taxon>
    </lineage>
</organism>
<dbReference type="FunFam" id="3.30.40.10:FF:000161">
    <property type="entry name" value="Vacuolar protein sorting-associated protein 27"/>
    <property type="match status" value="1"/>
</dbReference>
<keyword evidence="7" id="KW-0677">Repeat</keyword>
<evidence type="ECO:0000256" key="11">
    <source>
        <dbReference type="ARBA" id="ARBA00023136"/>
    </source>
</evidence>
<reference evidence="17" key="1">
    <citation type="submission" date="2023-06" db="EMBL/GenBank/DDBJ databases">
        <title>Genome-scale phylogeny and comparative genomics of the fungal order Sordariales.</title>
        <authorList>
            <consortium name="Lawrence Berkeley National Laboratory"/>
            <person name="Hensen N."/>
            <person name="Bonometti L."/>
            <person name="Westerberg I."/>
            <person name="Brannstrom I.O."/>
            <person name="Guillou S."/>
            <person name="Cros-Aarteil S."/>
            <person name="Calhoun S."/>
            <person name="Haridas S."/>
            <person name="Kuo A."/>
            <person name="Mondo S."/>
            <person name="Pangilinan J."/>
            <person name="Riley R."/>
            <person name="Labutti K."/>
            <person name="Andreopoulos B."/>
            <person name="Lipzen A."/>
            <person name="Chen C."/>
            <person name="Yanf M."/>
            <person name="Daum C."/>
            <person name="Ng V."/>
            <person name="Clum A."/>
            <person name="Steindorff A."/>
            <person name="Ohm R."/>
            <person name="Martin F."/>
            <person name="Silar P."/>
            <person name="Natvig D."/>
            <person name="Lalanne C."/>
            <person name="Gautier V."/>
            <person name="Ament-Velasquez S.L."/>
            <person name="Kruys A."/>
            <person name="Hutchinson M.I."/>
            <person name="Powell A.J."/>
            <person name="Barry K."/>
            <person name="Miller A.N."/>
            <person name="Grigoriev I.V."/>
            <person name="Debuchy R."/>
            <person name="Gladieux P."/>
            <person name="Thoren M.H."/>
            <person name="Johannesson H."/>
        </authorList>
    </citation>
    <scope>NUCLEOTIDE SEQUENCE</scope>
    <source>
        <strain evidence="17">SMH2532-1</strain>
    </source>
</reference>
<dbReference type="GO" id="GO:0043328">
    <property type="term" value="P:protein transport to vacuole involved in ubiquitin-dependent protein catabolic process via the multivesicular body sorting pathway"/>
    <property type="evidence" value="ECO:0007669"/>
    <property type="project" value="TreeGrafter"/>
</dbReference>
<evidence type="ECO:0000256" key="5">
    <source>
        <dbReference type="ARBA" id="ARBA00017753"/>
    </source>
</evidence>
<dbReference type="AlphaFoldDB" id="A0AA39XVJ4"/>
<feature type="compositionally biased region" description="Pro residues" evidence="14">
    <location>
        <begin position="575"/>
        <end position="587"/>
    </location>
</feature>
<dbReference type="PANTHER" id="PTHR47794">
    <property type="entry name" value="VACUOLAR PROTEIN SORTING-ASSOCIATED PROTEIN 27"/>
    <property type="match status" value="1"/>
</dbReference>
<evidence type="ECO:0000256" key="8">
    <source>
        <dbReference type="ARBA" id="ARBA00022753"/>
    </source>
</evidence>
<dbReference type="PROSITE" id="PS50330">
    <property type="entry name" value="UIM"/>
    <property type="match status" value="1"/>
</dbReference>
<feature type="compositionally biased region" description="Polar residues" evidence="14">
    <location>
        <begin position="694"/>
        <end position="707"/>
    </location>
</feature>
<dbReference type="CDD" id="cd16979">
    <property type="entry name" value="VHS_Vps27"/>
    <property type="match status" value="1"/>
</dbReference>
<dbReference type="InterPro" id="IPR017455">
    <property type="entry name" value="Znf_FYVE-rel"/>
</dbReference>